<dbReference type="InterPro" id="IPR012334">
    <property type="entry name" value="Pectin_lyas_fold"/>
</dbReference>
<feature type="domain" description="Calx-beta" evidence="5">
    <location>
        <begin position="547"/>
        <end position="655"/>
    </location>
</feature>
<dbReference type="Proteomes" id="UP000290283">
    <property type="component" value="Unassembled WGS sequence"/>
</dbReference>
<dbReference type="SUPFAM" id="SSF141072">
    <property type="entry name" value="CalX-like"/>
    <property type="match status" value="1"/>
</dbReference>
<dbReference type="NCBIfam" id="TIGR04183">
    <property type="entry name" value="Por_Secre_tail"/>
    <property type="match status" value="1"/>
</dbReference>
<feature type="signal peptide" evidence="4">
    <location>
        <begin position="1"/>
        <end position="33"/>
    </location>
</feature>
<dbReference type="GO" id="GO:0007154">
    <property type="term" value="P:cell communication"/>
    <property type="evidence" value="ECO:0007669"/>
    <property type="project" value="InterPro"/>
</dbReference>
<dbReference type="InterPro" id="IPR059226">
    <property type="entry name" value="Choice_anch_Q_dom"/>
</dbReference>
<dbReference type="SMART" id="SM00710">
    <property type="entry name" value="PbH1"/>
    <property type="match status" value="11"/>
</dbReference>
<comment type="caution">
    <text evidence="6">The sequence shown here is derived from an EMBL/GenBank/DDBJ whole genome shotgun (WGS) entry which is preliminary data.</text>
</comment>
<dbReference type="NCBIfam" id="NF041518">
    <property type="entry name" value="choice_anch_Q"/>
    <property type="match status" value="1"/>
</dbReference>
<keyword evidence="3" id="KW-0106">Calcium</keyword>
<organism evidence="6 7">
    <name type="scientific">Flavobacterium amnicola</name>
    <dbReference type="NCBI Taxonomy" id="2506422"/>
    <lineage>
        <taxon>Bacteria</taxon>
        <taxon>Pseudomonadati</taxon>
        <taxon>Bacteroidota</taxon>
        <taxon>Flavobacteriia</taxon>
        <taxon>Flavobacteriales</taxon>
        <taxon>Flavobacteriaceae</taxon>
        <taxon>Flavobacterium</taxon>
    </lineage>
</organism>
<protein>
    <submittedName>
        <fullName evidence="6">T9SS type A sorting domain-containing protein</fullName>
    </submittedName>
</protein>
<evidence type="ECO:0000313" key="6">
    <source>
        <dbReference type="EMBL" id="RXR20439.1"/>
    </source>
</evidence>
<name>A0A4Q1K7A3_9FLAO</name>
<dbReference type="PROSITE" id="PS51257">
    <property type="entry name" value="PROKAR_LIPOPROTEIN"/>
    <property type="match status" value="1"/>
</dbReference>
<evidence type="ECO:0000256" key="2">
    <source>
        <dbReference type="ARBA" id="ARBA00022737"/>
    </source>
</evidence>
<dbReference type="InterPro" id="IPR038081">
    <property type="entry name" value="CalX-like_sf"/>
</dbReference>
<dbReference type="InterPro" id="IPR003644">
    <property type="entry name" value="Calx_beta"/>
</dbReference>
<keyword evidence="1 4" id="KW-0732">Signal</keyword>
<reference evidence="7" key="1">
    <citation type="submission" date="2019-01" db="EMBL/GenBank/DDBJ databases">
        <title>Cytophagaceae bacterium strain CAR-16.</title>
        <authorList>
            <person name="Chen W.-M."/>
        </authorList>
    </citation>
    <scope>NUCLEOTIDE SEQUENCE [LARGE SCALE GENOMIC DNA]</scope>
    <source>
        <strain evidence="7">LLJ-11</strain>
    </source>
</reference>
<dbReference type="Gene3D" id="2.160.20.10">
    <property type="entry name" value="Single-stranded right-handed beta-helix, Pectin lyase-like"/>
    <property type="match status" value="1"/>
</dbReference>
<evidence type="ECO:0000259" key="5">
    <source>
        <dbReference type="SMART" id="SM00237"/>
    </source>
</evidence>
<dbReference type="GO" id="GO:0016020">
    <property type="term" value="C:membrane"/>
    <property type="evidence" value="ECO:0007669"/>
    <property type="project" value="InterPro"/>
</dbReference>
<evidence type="ECO:0000256" key="4">
    <source>
        <dbReference type="SAM" id="SignalP"/>
    </source>
</evidence>
<keyword evidence="7" id="KW-1185">Reference proteome</keyword>
<keyword evidence="2" id="KW-0677">Repeat</keyword>
<dbReference type="OrthoDB" id="1345775at2"/>
<feature type="chain" id="PRO_5020528984" evidence="4">
    <location>
        <begin position="34"/>
        <end position="1273"/>
    </location>
</feature>
<dbReference type="Pfam" id="PF03160">
    <property type="entry name" value="Calx-beta"/>
    <property type="match status" value="1"/>
</dbReference>
<evidence type="ECO:0000256" key="3">
    <source>
        <dbReference type="ARBA" id="ARBA00022837"/>
    </source>
</evidence>
<evidence type="ECO:0000256" key="1">
    <source>
        <dbReference type="ARBA" id="ARBA00022729"/>
    </source>
</evidence>
<evidence type="ECO:0000313" key="7">
    <source>
        <dbReference type="Proteomes" id="UP000290283"/>
    </source>
</evidence>
<dbReference type="EMBL" id="SBKO01000001">
    <property type="protein sequence ID" value="RXR20439.1"/>
    <property type="molecule type" value="Genomic_DNA"/>
</dbReference>
<dbReference type="InterPro" id="IPR006626">
    <property type="entry name" value="PbH1"/>
</dbReference>
<dbReference type="RefSeq" id="WP_129433151.1">
    <property type="nucleotide sequence ID" value="NZ_SBKO01000001.1"/>
</dbReference>
<dbReference type="AlphaFoldDB" id="A0A4Q1K7A3"/>
<dbReference type="Gene3D" id="2.60.40.2030">
    <property type="match status" value="1"/>
</dbReference>
<dbReference type="Pfam" id="PF18962">
    <property type="entry name" value="Por_Secre_tail"/>
    <property type="match status" value="1"/>
</dbReference>
<sequence length="1273" mass="129228">MMKNYFQIRTRQISTWKSLFTAFVMLFACQTISAQVDVTATAGTPAATYATVKLAFDAINAGTHMGSIGISLTGNTTETASAVLNSGAVGPASYTSVAITATTPVTVSGAITGAVIKLNGADNITIDGRIGGTGRNITVQNTSTAAATAAIWLASVAAGNGASNNVIRNLELLTGIDPTASGNSTFGIIMCGTTISTTANGVDNDNNSFIANRIIKARYGIVTRGTTTDLNINPIVTDNIIGPNAFGTDQISRVGILMQADTGALISRNTVQFVGVLEPQAATGADRLGIAIGGETWTMTETASITSLGYTITKNVVHDVVEENTFSAVGIRLGTTQSGGATNNLVANNVVYNIRSNGTTGDQVCGIGVAAGNGDVIANNSISITGDMDPGASTASATSGNAIRIPGANGTNNANFVVQNNSIYLDASSSSTAALRFYAISLNSNAYVFGTGGLNYNNYYINAANTQLQTGATGTATTNAQTNQFATLANWQAALTAPQDANSIQANPNYPSATDFHLSGSSPNVNAGTTVASVVEDFDGEARPNGAAYEIGADEYYANPGAFQFSSATYASNEGTTLTVTVNRVGGNAGAVGVTYTLTDATATGGAACGVGVDYVNPGPQVLNFADGVTSLTFNVTICTDLILDPSETFTIALSSPTGGASLGSPASTTVTIGDVPPPLNGVYTVGTAGNYPSLTNAGGIFEAINLSGASGNITINIISDLAAETGLHSLNEIAGGFTTLIQPSGAARTITGSINGALIKLNGADGVTINGSTTGATAAACLVGGDAALRELTIANTNVGTSAGVISVQSGTNGAMNNVIKNVNVIGQDPTTTLIGISLGGNTLGTVGTDNDNNRVENCSVQKAIFGIYAAGLSLANQNTGTVIKQNDLSGTVTNRIRRVGILMFNDNGAEVSYNNIGGLDSNESADVVGIAMGNQAIDATIVTNGGITGALVSNNRINGVNSNNTSGFSSAGITIAGAAGGFNTIQNNMISGVICNGTSPDYPSGIFVVGAVGSDTRIYHNTVVMTGDRGATATQMPSYGIAVTGADELLQLKNNIIFTSQTASGGGVNAKSYAVGLVRTVFANLDSNYNDFVSSGANDGGFRTGSLAAGAGVDYATVALWGAAVADDANSVEITPVFVSASDLHLDPVLNPTLDNLGTPIAAVTQDFDCITRDTSTPDMGADEGVFLNTSQFDMANGLRVYPNPVTTILNIEYTTDLTQVSVHNMLGQQVLAKKVTATSTQIDLSSLNAGTYLVKIEAGSLTKTLKVFKK</sequence>
<accession>A0A4Q1K7A3</accession>
<dbReference type="SMART" id="SM00237">
    <property type="entry name" value="Calx_beta"/>
    <property type="match status" value="1"/>
</dbReference>
<proteinExistence type="predicted"/>
<gene>
    <name evidence="6" type="ORF">EQG63_00455</name>
</gene>
<dbReference type="InterPro" id="IPR026444">
    <property type="entry name" value="Secre_tail"/>
</dbReference>